<feature type="compositionally biased region" description="Polar residues" evidence="1">
    <location>
        <begin position="105"/>
        <end position="134"/>
    </location>
</feature>
<feature type="region of interest" description="Disordered" evidence="1">
    <location>
        <begin position="43"/>
        <end position="152"/>
    </location>
</feature>
<keyword evidence="2" id="KW-0812">Transmembrane</keyword>
<feature type="compositionally biased region" description="Polar residues" evidence="1">
    <location>
        <begin position="62"/>
        <end position="89"/>
    </location>
</feature>
<reference evidence="3 4" key="1">
    <citation type="submission" date="2018-04" db="EMBL/GenBank/DDBJ databases">
        <title>Novel Campyloabacter and Helicobacter Species and Strains.</title>
        <authorList>
            <person name="Mannion A.J."/>
            <person name="Shen Z."/>
            <person name="Fox J.G."/>
        </authorList>
    </citation>
    <scope>NUCLEOTIDE SEQUENCE [LARGE SCALE GENOMIC DNA]</scope>
    <source>
        <strain evidence="3 4">MIT 04-9366</strain>
    </source>
</reference>
<keyword evidence="2" id="KW-1133">Transmembrane helix</keyword>
<dbReference type="EMBL" id="NXLV01000009">
    <property type="protein sequence ID" value="RDU70454.1"/>
    <property type="molecule type" value="Genomic_DNA"/>
</dbReference>
<dbReference type="InterPro" id="IPR002718">
    <property type="entry name" value="OMP_Helicobacter"/>
</dbReference>
<evidence type="ECO:0000256" key="2">
    <source>
        <dbReference type="SAM" id="Phobius"/>
    </source>
</evidence>
<dbReference type="InterPro" id="IPR011250">
    <property type="entry name" value="OMP/PagP_B-barrel"/>
</dbReference>
<dbReference type="OrthoDB" id="5322812at2"/>
<dbReference type="Pfam" id="PF01856">
    <property type="entry name" value="HP_OMP"/>
    <property type="match status" value="1"/>
</dbReference>
<organism evidence="3 4">
    <name type="scientific">Helicobacter brantae</name>
    <dbReference type="NCBI Taxonomy" id="375927"/>
    <lineage>
        <taxon>Bacteria</taxon>
        <taxon>Pseudomonadati</taxon>
        <taxon>Campylobacterota</taxon>
        <taxon>Epsilonproteobacteria</taxon>
        <taxon>Campylobacterales</taxon>
        <taxon>Helicobacteraceae</taxon>
        <taxon>Helicobacter</taxon>
    </lineage>
</organism>
<keyword evidence="2" id="KW-0472">Membrane</keyword>
<keyword evidence="4" id="KW-1185">Reference proteome</keyword>
<comment type="caution">
    <text evidence="3">The sequence shown here is derived from an EMBL/GenBank/DDBJ whole genome shotgun (WGS) entry which is preliminary data.</text>
</comment>
<evidence type="ECO:0000313" key="3">
    <source>
        <dbReference type="EMBL" id="RDU70454.1"/>
    </source>
</evidence>
<accession>A0A3D8J0S9</accession>
<evidence type="ECO:0000313" key="4">
    <source>
        <dbReference type="Proteomes" id="UP000257045"/>
    </source>
</evidence>
<sequence length="417" mass="46848">MGLCQSNCRNGKVYMRVIALLLCSQMLIWAIQYNVTSASNRRSNNTYTQEFDPQVTPKKTYGRSSSSQSLPIKIQSAPSTQTRSQQVGVQVTPAPYSPQAPRVSVPTQVSRSSSQEMQKIYGSSSPTTPTQNLGVQVVPPRSQPQSTQAPQSVDVRVYPATIGNQSKTPEHHLKVDVGKSRPITQDMMFYPAPMQKMQIPVRKKPQVQVSQPAPQPVYQDEYDDEDSAPLFIRNRNGVMLGAGIGGAFNRLWVGGSDGNEKFYSNNFTYYFRLGYQHYFTPYLGLRSYVHLGDWSYEINDRANIGGREVEITSVSNLNYSGYIELLYDFVVLENHSFGIFGGFGVGVGSYEFSNDGTESLSDYFAMPMISAGFAYTLYLNNRFEFEVKAPLRQGVIETSWRAEFSTWMIGFSYTYVF</sequence>
<dbReference type="SUPFAM" id="SSF56925">
    <property type="entry name" value="OMPA-like"/>
    <property type="match status" value="1"/>
</dbReference>
<proteinExistence type="predicted"/>
<feature type="transmembrane region" description="Helical" evidence="2">
    <location>
        <begin position="13"/>
        <end position="31"/>
    </location>
</feature>
<dbReference type="Proteomes" id="UP000257045">
    <property type="component" value="Unassembled WGS sequence"/>
</dbReference>
<dbReference type="AlphaFoldDB" id="A0A3D8J0S9"/>
<protein>
    <submittedName>
        <fullName evidence="3">Uncharacterized protein</fullName>
    </submittedName>
</protein>
<name>A0A3D8J0S9_9HELI</name>
<evidence type="ECO:0000256" key="1">
    <source>
        <dbReference type="SAM" id="MobiDB-lite"/>
    </source>
</evidence>
<gene>
    <name evidence="3" type="ORF">CQA58_05495</name>
</gene>